<sequence length="250" mass="27559">MLEVRGLHKSFGPLHVLKGVDLVVRPGEVSFLIGPSGGGKSTLIRCVNFLETPSAGEITFDGRSLCREEGNIFHIAPERTLRAARSEMPMVFQHFNLFSHRTVLENVIEGPVMVKRQRRDEAIAIAEKLLAEVGLADKHDRYPDELSGGQKQRVAIARALAMQPKLILFDEPTSALDPELVSGILDTIRGLAERGMTLIVVSHEMGFARRLADQVHFISGGTIVESGPPERIFDAPDNPRLASFIRSILH</sequence>
<accession>A0ABT0DF86</accession>
<dbReference type="InterPro" id="IPR027417">
    <property type="entry name" value="P-loop_NTPase"/>
</dbReference>
<feature type="domain" description="ABC transporter" evidence="9">
    <location>
        <begin position="2"/>
        <end position="245"/>
    </location>
</feature>
<dbReference type="PANTHER" id="PTHR43166">
    <property type="entry name" value="AMINO ACID IMPORT ATP-BINDING PROTEIN"/>
    <property type="match status" value="1"/>
</dbReference>
<dbReference type="GO" id="GO:0005524">
    <property type="term" value="F:ATP binding"/>
    <property type="evidence" value="ECO:0007669"/>
    <property type="project" value="UniProtKB-KW"/>
</dbReference>
<evidence type="ECO:0000256" key="8">
    <source>
        <dbReference type="ARBA" id="ARBA00023136"/>
    </source>
</evidence>
<organism evidence="10 11">
    <name type="scientific">Ancylobacter crimeensis</name>
    <dbReference type="NCBI Taxonomy" id="2579147"/>
    <lineage>
        <taxon>Bacteria</taxon>
        <taxon>Pseudomonadati</taxon>
        <taxon>Pseudomonadota</taxon>
        <taxon>Alphaproteobacteria</taxon>
        <taxon>Hyphomicrobiales</taxon>
        <taxon>Xanthobacteraceae</taxon>
        <taxon>Ancylobacter</taxon>
    </lineage>
</organism>
<keyword evidence="7" id="KW-0029">Amino-acid transport</keyword>
<name>A0ABT0DF86_9HYPH</name>
<comment type="subcellular location">
    <subcellularLocation>
        <location evidence="1">Cell membrane</location>
        <topology evidence="1">Peripheral membrane protein</topology>
    </subcellularLocation>
</comment>
<gene>
    <name evidence="10" type="ORF">MWN34_17145</name>
</gene>
<comment type="similarity">
    <text evidence="2">Belongs to the ABC transporter superfamily.</text>
</comment>
<dbReference type="InterPro" id="IPR030679">
    <property type="entry name" value="ABC_ATPase_HisP-typ"/>
</dbReference>
<dbReference type="PIRSF" id="PIRSF039085">
    <property type="entry name" value="ABC_ATPase_HisP"/>
    <property type="match status" value="1"/>
</dbReference>
<protein>
    <submittedName>
        <fullName evidence="10">Amino acid ABC transporter ATP-binding protein</fullName>
    </submittedName>
</protein>
<dbReference type="SMART" id="SM00382">
    <property type="entry name" value="AAA"/>
    <property type="match status" value="1"/>
</dbReference>
<dbReference type="InterPro" id="IPR050086">
    <property type="entry name" value="MetN_ABC_transporter-like"/>
</dbReference>
<evidence type="ECO:0000313" key="10">
    <source>
        <dbReference type="EMBL" id="MCK0198627.1"/>
    </source>
</evidence>
<keyword evidence="4" id="KW-1003">Cell membrane</keyword>
<dbReference type="CDD" id="cd03262">
    <property type="entry name" value="ABC_HisP_GlnQ"/>
    <property type="match status" value="1"/>
</dbReference>
<keyword evidence="3" id="KW-0813">Transport</keyword>
<evidence type="ECO:0000256" key="5">
    <source>
        <dbReference type="ARBA" id="ARBA00022741"/>
    </source>
</evidence>
<keyword evidence="5" id="KW-0547">Nucleotide-binding</keyword>
<evidence type="ECO:0000256" key="2">
    <source>
        <dbReference type="ARBA" id="ARBA00005417"/>
    </source>
</evidence>
<evidence type="ECO:0000256" key="6">
    <source>
        <dbReference type="ARBA" id="ARBA00022840"/>
    </source>
</evidence>
<evidence type="ECO:0000256" key="3">
    <source>
        <dbReference type="ARBA" id="ARBA00022448"/>
    </source>
</evidence>
<dbReference type="PANTHER" id="PTHR43166:SF9">
    <property type="entry name" value="GLUTAMATE_ASPARTATE IMPORT ATP-BINDING PROTEIN GLTL"/>
    <property type="match status" value="1"/>
</dbReference>
<dbReference type="PROSITE" id="PS50893">
    <property type="entry name" value="ABC_TRANSPORTER_2"/>
    <property type="match status" value="1"/>
</dbReference>
<dbReference type="PROSITE" id="PS00211">
    <property type="entry name" value="ABC_TRANSPORTER_1"/>
    <property type="match status" value="1"/>
</dbReference>
<keyword evidence="6 10" id="KW-0067">ATP-binding</keyword>
<dbReference type="InterPro" id="IPR017871">
    <property type="entry name" value="ABC_transporter-like_CS"/>
</dbReference>
<dbReference type="InterPro" id="IPR003593">
    <property type="entry name" value="AAA+_ATPase"/>
</dbReference>
<evidence type="ECO:0000256" key="4">
    <source>
        <dbReference type="ARBA" id="ARBA00022475"/>
    </source>
</evidence>
<dbReference type="Proteomes" id="UP001203284">
    <property type="component" value="Unassembled WGS sequence"/>
</dbReference>
<evidence type="ECO:0000313" key="11">
    <source>
        <dbReference type="Proteomes" id="UP001203284"/>
    </source>
</evidence>
<dbReference type="EMBL" id="JALKCH010000013">
    <property type="protein sequence ID" value="MCK0198627.1"/>
    <property type="molecule type" value="Genomic_DNA"/>
</dbReference>
<proteinExistence type="inferred from homology"/>
<dbReference type="InterPro" id="IPR003439">
    <property type="entry name" value="ABC_transporter-like_ATP-bd"/>
</dbReference>
<dbReference type="Gene3D" id="3.40.50.300">
    <property type="entry name" value="P-loop containing nucleotide triphosphate hydrolases"/>
    <property type="match status" value="1"/>
</dbReference>
<reference evidence="10 11" key="1">
    <citation type="submission" date="2022-04" db="EMBL/GenBank/DDBJ databases">
        <authorList>
            <person name="Grouzdev D.S."/>
            <person name="Pantiukh K.S."/>
            <person name="Krutkina M.S."/>
        </authorList>
    </citation>
    <scope>NUCLEOTIDE SEQUENCE [LARGE SCALE GENOMIC DNA]</scope>
    <source>
        <strain evidence="10 11">6x-1</strain>
    </source>
</reference>
<dbReference type="SUPFAM" id="SSF52540">
    <property type="entry name" value="P-loop containing nucleoside triphosphate hydrolases"/>
    <property type="match status" value="1"/>
</dbReference>
<keyword evidence="11" id="KW-1185">Reference proteome</keyword>
<evidence type="ECO:0000259" key="9">
    <source>
        <dbReference type="PROSITE" id="PS50893"/>
    </source>
</evidence>
<keyword evidence="8" id="KW-0472">Membrane</keyword>
<evidence type="ECO:0000256" key="7">
    <source>
        <dbReference type="ARBA" id="ARBA00022970"/>
    </source>
</evidence>
<comment type="caution">
    <text evidence="10">The sequence shown here is derived from an EMBL/GenBank/DDBJ whole genome shotgun (WGS) entry which is preliminary data.</text>
</comment>
<dbReference type="Pfam" id="PF00005">
    <property type="entry name" value="ABC_tran"/>
    <property type="match status" value="1"/>
</dbReference>
<evidence type="ECO:0000256" key="1">
    <source>
        <dbReference type="ARBA" id="ARBA00004202"/>
    </source>
</evidence>